<proteinExistence type="predicted"/>
<dbReference type="SUPFAM" id="SSF89796">
    <property type="entry name" value="CoA-transferase family III (CaiB/BaiF)"/>
    <property type="match status" value="1"/>
</dbReference>
<organism evidence="2 3">
    <name type="scientific">Achromobacter aloeverae</name>
    <dbReference type="NCBI Taxonomy" id="1750518"/>
    <lineage>
        <taxon>Bacteria</taxon>
        <taxon>Pseudomonadati</taxon>
        <taxon>Pseudomonadota</taxon>
        <taxon>Betaproteobacteria</taxon>
        <taxon>Burkholderiales</taxon>
        <taxon>Alcaligenaceae</taxon>
        <taxon>Achromobacter</taxon>
    </lineage>
</organism>
<dbReference type="AlphaFoldDB" id="A0A4Q1HNK7"/>
<dbReference type="Proteomes" id="UP000290849">
    <property type="component" value="Unassembled WGS sequence"/>
</dbReference>
<evidence type="ECO:0000256" key="1">
    <source>
        <dbReference type="ARBA" id="ARBA00022679"/>
    </source>
</evidence>
<dbReference type="PANTHER" id="PTHR48207">
    <property type="entry name" value="SUCCINATE--HYDROXYMETHYLGLUTARATE COA-TRANSFERASE"/>
    <property type="match status" value="1"/>
</dbReference>
<keyword evidence="1" id="KW-0808">Transferase</keyword>
<evidence type="ECO:0000313" key="2">
    <source>
        <dbReference type="EMBL" id="RXN91572.1"/>
    </source>
</evidence>
<protein>
    <submittedName>
        <fullName evidence="2">Carnitine dehydratase</fullName>
    </submittedName>
</protein>
<dbReference type="Gene3D" id="3.30.1540.10">
    <property type="entry name" value="formyl-coa transferase, domain 3"/>
    <property type="match status" value="1"/>
</dbReference>
<dbReference type="Pfam" id="PF02515">
    <property type="entry name" value="CoA_transf_3"/>
    <property type="match status" value="1"/>
</dbReference>
<dbReference type="OrthoDB" id="5294844at2"/>
<dbReference type="Gene3D" id="3.40.50.10540">
    <property type="entry name" value="Crotonobetainyl-coa:carnitine coa-transferase, domain 1"/>
    <property type="match status" value="1"/>
</dbReference>
<dbReference type="InterPro" id="IPR050483">
    <property type="entry name" value="CoA-transferase_III_domain"/>
</dbReference>
<name>A0A4Q1HNK7_9BURK</name>
<gene>
    <name evidence="2" type="ORF">C7R54_10620</name>
</gene>
<dbReference type="InterPro" id="IPR003673">
    <property type="entry name" value="CoA-Trfase_fam_III"/>
</dbReference>
<reference evidence="2 3" key="1">
    <citation type="journal article" date="2017" name="Int. J. Syst. Evol. Microbiol.">
        <title>Achromobacter aloeverae sp. nov., isolated from the root of Aloe vera (L.) Burm.f.</title>
        <authorList>
            <person name="Kuncharoen N."/>
            <person name="Muramatsu Y."/>
            <person name="Shibata C."/>
            <person name="Kamakura Y."/>
            <person name="Nakagawa Y."/>
            <person name="Tanasupawat S."/>
        </authorList>
    </citation>
    <scope>NUCLEOTIDE SEQUENCE [LARGE SCALE GENOMIC DNA]</scope>
    <source>
        <strain evidence="2 3">AVA-1</strain>
    </source>
</reference>
<comment type="caution">
    <text evidence="2">The sequence shown here is derived from an EMBL/GenBank/DDBJ whole genome shotgun (WGS) entry which is preliminary data.</text>
</comment>
<sequence length="418" mass="45487">MTHALTTPRHCIGAAQLPLAGFRILDVTSAVVGPYATQVLADYGAAVTKLEHPSGDIIRWISGRSPTPGMSGKFMHMNRNKRSIALDLKKPGTRETVYDLLRGSDVFVNNMRTDAVRKLGLDFDTLKAINPELIYCNIVGFGTSGPYAERPAYDSILQGGTGLASLFAAQDGGEPRYVPYVVVDRTAALMVANAILVALLARESQAGARYIEVPMFESYASLLLSEHLYGETFEPAIGSSGDKRLLDANARPVKTLDGHICITTNTDAQVLALFDAFGRPDLKQDQRFNNAPGRIDHIKEFFQVRAEEIARQGTAHWVRVLAEHDIPAMPCHTVDSLLRDPHMVDVGLVRTVDHPTQGRVKDIKVPVSMTGFEPSLRIPAPRIGEHTTEILRELGLDDATIGRMIADGAAVQAQGTDA</sequence>
<evidence type="ECO:0000313" key="3">
    <source>
        <dbReference type="Proteomes" id="UP000290849"/>
    </source>
</evidence>
<accession>A0A4Q1HNK7</accession>
<dbReference type="PANTHER" id="PTHR48207:SF4">
    <property type="entry name" value="BLL6097 PROTEIN"/>
    <property type="match status" value="1"/>
</dbReference>
<dbReference type="InterPro" id="IPR023606">
    <property type="entry name" value="CoA-Trfase_III_dom_1_sf"/>
</dbReference>
<dbReference type="InterPro" id="IPR044855">
    <property type="entry name" value="CoA-Trfase_III_dom3_sf"/>
</dbReference>
<dbReference type="EMBL" id="PYAL01000002">
    <property type="protein sequence ID" value="RXN91572.1"/>
    <property type="molecule type" value="Genomic_DNA"/>
</dbReference>
<dbReference type="GO" id="GO:0008410">
    <property type="term" value="F:CoA-transferase activity"/>
    <property type="evidence" value="ECO:0007669"/>
    <property type="project" value="TreeGrafter"/>
</dbReference>
<keyword evidence="3" id="KW-1185">Reference proteome</keyword>
<dbReference type="RefSeq" id="WP_129150220.1">
    <property type="nucleotide sequence ID" value="NZ_JBHSDO010000013.1"/>
</dbReference>